<keyword evidence="2" id="KW-1185">Reference proteome</keyword>
<evidence type="ECO:0000313" key="2">
    <source>
        <dbReference type="Proteomes" id="UP000030157"/>
    </source>
</evidence>
<protein>
    <recommendedName>
        <fullName evidence="3">Host specificity protein</fullName>
    </recommendedName>
</protein>
<dbReference type="RefSeq" id="YP_009147088.1">
    <property type="nucleotide sequence ID" value="NC_027335.2"/>
</dbReference>
<name>A0A096XT14_9CAUD</name>
<proteinExistence type="predicted"/>
<accession>A0A096XT14</accession>
<evidence type="ECO:0000313" key="1">
    <source>
        <dbReference type="EMBL" id="AII28447.1"/>
    </source>
</evidence>
<dbReference type="GeneID" id="24628136"/>
<evidence type="ECO:0008006" key="3">
    <source>
        <dbReference type="Google" id="ProtNLM"/>
    </source>
</evidence>
<reference evidence="1" key="1">
    <citation type="submission" date="2014-05" db="EMBL/GenBank/DDBJ databases">
        <title>Complete genome sequence of Enterococcus faecalis bacteriophage ECP3.</title>
        <authorList>
            <person name="Kang H.-Y."/>
            <person name="Kim S."/>
            <person name="Kim J."/>
        </authorList>
    </citation>
    <scope>NUCLEOTIDE SEQUENCE [LARGE SCALE GENOMIC DNA]</scope>
    <source>
        <strain evidence="1">ECP3</strain>
    </source>
</reference>
<sequence>MTENNEKVFTPTPNLSREQLIEKLQRGENLTDEEVNILKYYNDAEERKQLDRIIPGVNDVFSKHYNLKEYGLEFDIKIKAPNIIENGKIQARREAYLEGMGMAVSNFIFQSYQMLATIRVCGVEVPEVLADDEKIYNLYVLGVIAKDYGEWLNSFRY</sequence>
<dbReference type="Proteomes" id="UP000030157">
    <property type="component" value="Segment"/>
</dbReference>
<organism evidence="1 2">
    <name type="scientific">Enterococcus phage ECP3</name>
    <dbReference type="NCBI Taxonomy" id="1498168"/>
    <lineage>
        <taxon>Viruses</taxon>
        <taxon>Duplodnaviria</taxon>
        <taxon>Heunggongvirae</taxon>
        <taxon>Uroviricota</taxon>
        <taxon>Caudoviricetes</taxon>
        <taxon>Herelleviridae</taxon>
        <taxon>Brockvirinae</taxon>
        <taxon>Kochikohdavirus</taxon>
        <taxon>Kochikohdavirus ECP3</taxon>
    </lineage>
</organism>
<dbReference type="EMBL" id="KJ801817">
    <property type="protein sequence ID" value="AII28447.1"/>
    <property type="molecule type" value="Genomic_DNA"/>
</dbReference>